<keyword evidence="1" id="KW-0472">Membrane</keyword>
<reference evidence="3" key="1">
    <citation type="journal article" date="2019" name="Int. J. Syst. Evol. Microbiol.">
        <title>The Global Catalogue of Microorganisms (GCM) 10K type strain sequencing project: providing services to taxonomists for standard genome sequencing and annotation.</title>
        <authorList>
            <consortium name="The Broad Institute Genomics Platform"/>
            <consortium name="The Broad Institute Genome Sequencing Center for Infectious Disease"/>
            <person name="Wu L."/>
            <person name="Ma J."/>
        </authorList>
    </citation>
    <scope>NUCLEOTIDE SEQUENCE [LARGE SCALE GENOMIC DNA]</scope>
    <source>
        <strain evidence="3">NBRC 105857</strain>
    </source>
</reference>
<evidence type="ECO:0000313" key="3">
    <source>
        <dbReference type="Proteomes" id="UP001156664"/>
    </source>
</evidence>
<protein>
    <submittedName>
        <fullName evidence="2">Uncharacterized protein</fullName>
    </submittedName>
</protein>
<sequence length="100" mass="11401">MSVRYFFITRVNMALNLSPKSFESARKLLNGFWIVVPAYMVLSLFMPFLVLMALVLTVLHALEIPVALIKLRGKNLPTLEVASKTLLYGFTWWLPKSLEA</sequence>
<organism evidence="2 3">
    <name type="scientific">Limnobacter litoralis</name>
    <dbReference type="NCBI Taxonomy" id="481366"/>
    <lineage>
        <taxon>Bacteria</taxon>
        <taxon>Pseudomonadati</taxon>
        <taxon>Pseudomonadota</taxon>
        <taxon>Betaproteobacteria</taxon>
        <taxon>Burkholderiales</taxon>
        <taxon>Burkholderiaceae</taxon>
        <taxon>Limnobacter</taxon>
    </lineage>
</organism>
<proteinExistence type="predicted"/>
<gene>
    <name evidence="2" type="ORF">GCM10007875_08700</name>
</gene>
<dbReference type="Proteomes" id="UP001156664">
    <property type="component" value="Unassembled WGS sequence"/>
</dbReference>
<accession>A0ABQ5YNU4</accession>
<feature type="transmembrane region" description="Helical" evidence="1">
    <location>
        <begin position="32"/>
        <end position="62"/>
    </location>
</feature>
<evidence type="ECO:0000313" key="2">
    <source>
        <dbReference type="EMBL" id="GLR25782.1"/>
    </source>
</evidence>
<keyword evidence="1" id="KW-0812">Transmembrane</keyword>
<comment type="caution">
    <text evidence="2">The sequence shown here is derived from an EMBL/GenBank/DDBJ whole genome shotgun (WGS) entry which is preliminary data.</text>
</comment>
<keyword evidence="3" id="KW-1185">Reference proteome</keyword>
<name>A0ABQ5YNU4_9BURK</name>
<dbReference type="EMBL" id="BSOJ01000009">
    <property type="protein sequence ID" value="GLR25782.1"/>
    <property type="molecule type" value="Genomic_DNA"/>
</dbReference>
<keyword evidence="1" id="KW-1133">Transmembrane helix</keyword>
<evidence type="ECO:0000256" key="1">
    <source>
        <dbReference type="SAM" id="Phobius"/>
    </source>
</evidence>